<dbReference type="Gene3D" id="1.20.1280.50">
    <property type="match status" value="1"/>
</dbReference>
<evidence type="ECO:0008006" key="6">
    <source>
        <dbReference type="Google" id="ProtNLM"/>
    </source>
</evidence>
<dbReference type="InterPro" id="IPR005174">
    <property type="entry name" value="KIB1-4_b-propeller"/>
</dbReference>
<dbReference type="SUPFAM" id="SSF81383">
    <property type="entry name" value="F-box domain"/>
    <property type="match status" value="1"/>
</dbReference>
<reference evidence="4 5" key="1">
    <citation type="journal article" date="2022" name="Cell">
        <title>Repeat-based holocentromeres influence genome architecture and karyotype evolution.</title>
        <authorList>
            <person name="Hofstatter P.G."/>
            <person name="Thangavel G."/>
            <person name="Lux T."/>
            <person name="Neumann P."/>
            <person name="Vondrak T."/>
            <person name="Novak P."/>
            <person name="Zhang M."/>
            <person name="Costa L."/>
            <person name="Castellani M."/>
            <person name="Scott A."/>
            <person name="Toegelov H."/>
            <person name="Fuchs J."/>
            <person name="Mata-Sucre Y."/>
            <person name="Dias Y."/>
            <person name="Vanzela A.L.L."/>
            <person name="Huettel B."/>
            <person name="Almeida C.C.S."/>
            <person name="Simkova H."/>
            <person name="Souza G."/>
            <person name="Pedrosa-Harand A."/>
            <person name="Macas J."/>
            <person name="Mayer K.F.X."/>
            <person name="Houben A."/>
            <person name="Marques A."/>
        </authorList>
    </citation>
    <scope>NUCLEOTIDE SEQUENCE [LARGE SCALE GENOMIC DNA]</scope>
    <source>
        <strain evidence="4">RhyTen1mFocal</strain>
    </source>
</reference>
<gene>
    <name evidence="4" type="ORF">LUZ61_014082</name>
</gene>
<dbReference type="CDD" id="cd09917">
    <property type="entry name" value="F-box_SF"/>
    <property type="match status" value="1"/>
</dbReference>
<name>A0AAD5WDH8_9POAL</name>
<dbReference type="Pfam" id="PF03478">
    <property type="entry name" value="Beta-prop_KIB1-4"/>
    <property type="match status" value="1"/>
</dbReference>
<dbReference type="EMBL" id="JAMRDG010000002">
    <property type="protein sequence ID" value="KAJ3684918.1"/>
    <property type="molecule type" value="Genomic_DNA"/>
</dbReference>
<evidence type="ECO:0000313" key="5">
    <source>
        <dbReference type="Proteomes" id="UP001210211"/>
    </source>
</evidence>
<evidence type="ECO:0000256" key="1">
    <source>
        <dbReference type="SAM" id="MobiDB-lite"/>
    </source>
</evidence>
<dbReference type="Proteomes" id="UP001210211">
    <property type="component" value="Unassembled WGS sequence"/>
</dbReference>
<comment type="caution">
    <text evidence="4">The sequence shown here is derived from an EMBL/GenBank/DDBJ whole genome shotgun (WGS) entry which is preliminary data.</text>
</comment>
<dbReference type="InterPro" id="IPR050942">
    <property type="entry name" value="F-box_BR-signaling"/>
</dbReference>
<accession>A0AAD5WDH8</accession>
<dbReference type="InterPro" id="IPR036047">
    <property type="entry name" value="F-box-like_dom_sf"/>
</dbReference>
<proteinExistence type="predicted"/>
<keyword evidence="5" id="KW-1185">Reference proteome</keyword>
<organism evidence="4 5">
    <name type="scientific">Rhynchospora tenuis</name>
    <dbReference type="NCBI Taxonomy" id="198213"/>
    <lineage>
        <taxon>Eukaryota</taxon>
        <taxon>Viridiplantae</taxon>
        <taxon>Streptophyta</taxon>
        <taxon>Embryophyta</taxon>
        <taxon>Tracheophyta</taxon>
        <taxon>Spermatophyta</taxon>
        <taxon>Magnoliopsida</taxon>
        <taxon>Liliopsida</taxon>
        <taxon>Poales</taxon>
        <taxon>Cyperaceae</taxon>
        <taxon>Cyperoideae</taxon>
        <taxon>Rhynchosporeae</taxon>
        <taxon>Rhynchospora</taxon>
    </lineage>
</organism>
<dbReference type="SUPFAM" id="SSF63825">
    <property type="entry name" value="YWTD domain"/>
    <property type="match status" value="1"/>
</dbReference>
<feature type="domain" description="KIB1-4 beta-propeller" evidence="3">
    <location>
        <begin position="88"/>
        <end position="371"/>
    </location>
</feature>
<evidence type="ECO:0000259" key="3">
    <source>
        <dbReference type="Pfam" id="PF03478"/>
    </source>
</evidence>
<evidence type="ECO:0000259" key="2">
    <source>
        <dbReference type="Pfam" id="PF00646"/>
    </source>
</evidence>
<sequence length="397" mass="45329">MALRPSLPFPKNATLPGTDHAEEPGWSELPLELVCLISQKIADVSDFVRFGGVCKRWRHAVQASDLAPQLPWMIHEFDKSQDGNYLRFYSLLTHKTCTVSIPHSCDTLVIGSAYNYLFTCNRQTRECSLFNPLTKEEISLPPTPPEIMFPSSVPSGPGPSPDPSSMYVVITSSSLLHIAPLHFCRPGDHEWTAIRDRDTPSWIRGKFLPTWLSRVDCNKRSRYSLLTCNSGITFYDGRLYASDMKTRSTHVIDLATVTVLHVVPRPEPSLTGFTVYLVVSFGRILRVCQYGKYTRKKNCLFRIYQLEIGSRNGNQMEPRWTEIGNINNQFLFLHDKHGCAFRAEDFPGFVGNSIYFSKSDFMGKTFQLFWYDIKDKNIEELPGPVNLSHHWFLPSLY</sequence>
<protein>
    <recommendedName>
        <fullName evidence="6">F-box domain-containing protein</fullName>
    </recommendedName>
</protein>
<dbReference type="AlphaFoldDB" id="A0AAD5WDH8"/>
<dbReference type="PANTHER" id="PTHR44259">
    <property type="entry name" value="OS07G0183000 PROTEIN-RELATED"/>
    <property type="match status" value="1"/>
</dbReference>
<feature type="region of interest" description="Disordered" evidence="1">
    <location>
        <begin position="1"/>
        <end position="21"/>
    </location>
</feature>
<dbReference type="InterPro" id="IPR001810">
    <property type="entry name" value="F-box_dom"/>
</dbReference>
<dbReference type="Pfam" id="PF00646">
    <property type="entry name" value="F-box"/>
    <property type="match status" value="1"/>
</dbReference>
<feature type="domain" description="F-box" evidence="2">
    <location>
        <begin position="26"/>
        <end position="63"/>
    </location>
</feature>
<evidence type="ECO:0000313" key="4">
    <source>
        <dbReference type="EMBL" id="KAJ3684918.1"/>
    </source>
</evidence>